<accession>A0A835LQT4</accession>
<feature type="transmembrane region" description="Helical" evidence="8">
    <location>
        <begin position="131"/>
        <end position="152"/>
    </location>
</feature>
<evidence type="ECO:0000256" key="8">
    <source>
        <dbReference type="SAM" id="Phobius"/>
    </source>
</evidence>
<keyword evidence="3 8" id="KW-0812">Transmembrane</keyword>
<dbReference type="GO" id="GO:0016020">
    <property type="term" value="C:membrane"/>
    <property type="evidence" value="ECO:0007669"/>
    <property type="project" value="UniProtKB-SubCell"/>
</dbReference>
<keyword evidence="6" id="KW-0325">Glycoprotein</keyword>
<reference evidence="9 10" key="1">
    <citation type="submission" date="2020-10" db="EMBL/GenBank/DDBJ databases">
        <title>The Coptis chinensis genome and diversification of protoberbering-type alkaloids.</title>
        <authorList>
            <person name="Wang B."/>
            <person name="Shu S."/>
            <person name="Song C."/>
            <person name="Liu Y."/>
        </authorList>
    </citation>
    <scope>NUCLEOTIDE SEQUENCE [LARGE SCALE GENOMIC DNA]</scope>
    <source>
        <strain evidence="9">HL-2020</strain>
        <tissue evidence="9">Leaf</tissue>
    </source>
</reference>
<feature type="transmembrane region" description="Helical" evidence="8">
    <location>
        <begin position="191"/>
        <end position="211"/>
    </location>
</feature>
<organism evidence="9 10">
    <name type="scientific">Coptis chinensis</name>
    <dbReference type="NCBI Taxonomy" id="261450"/>
    <lineage>
        <taxon>Eukaryota</taxon>
        <taxon>Viridiplantae</taxon>
        <taxon>Streptophyta</taxon>
        <taxon>Embryophyta</taxon>
        <taxon>Tracheophyta</taxon>
        <taxon>Spermatophyta</taxon>
        <taxon>Magnoliopsida</taxon>
        <taxon>Ranunculales</taxon>
        <taxon>Ranunculaceae</taxon>
        <taxon>Coptidoideae</taxon>
        <taxon>Coptis</taxon>
    </lineage>
</organism>
<evidence type="ECO:0000313" key="9">
    <source>
        <dbReference type="EMBL" id="KAF9604688.1"/>
    </source>
</evidence>
<dbReference type="Proteomes" id="UP000631114">
    <property type="component" value="Unassembled WGS sequence"/>
</dbReference>
<dbReference type="EMBL" id="JADFTS010000005">
    <property type="protein sequence ID" value="KAF9604688.1"/>
    <property type="molecule type" value="Genomic_DNA"/>
</dbReference>
<dbReference type="PANTHER" id="PTHR13624:SF6">
    <property type="entry name" value="EMEI"/>
    <property type="match status" value="1"/>
</dbReference>
<keyword evidence="4 8" id="KW-1133">Transmembrane helix</keyword>
<dbReference type="PANTHER" id="PTHR13624">
    <property type="entry name" value="RE42071P"/>
    <property type="match status" value="1"/>
</dbReference>
<feature type="compositionally biased region" description="Basic and acidic residues" evidence="7">
    <location>
        <begin position="39"/>
        <end position="58"/>
    </location>
</feature>
<keyword evidence="10" id="KW-1185">Reference proteome</keyword>
<evidence type="ECO:0000256" key="5">
    <source>
        <dbReference type="ARBA" id="ARBA00023136"/>
    </source>
</evidence>
<dbReference type="OrthoDB" id="784140at2759"/>
<evidence type="ECO:0000256" key="3">
    <source>
        <dbReference type="ARBA" id="ARBA00022692"/>
    </source>
</evidence>
<sequence length="257" mass="29683">MSSGAVRLAVNRGLHTYIQPENLNNKNNNTQSGVQAAIRRPDTTESEEPKKRNHKSKDEFEFDENHAQIFRLQLTNDHIRSQIYFTEYRDVLNYLFIAISSIVLHSFLNAAEGFGLVFVISPNVLDFEFDSIDGVGKIWIAIFAGVLQIITLRRNLKMFLNKAVLSWYQRLHASKVLDLDFSRVKIFLHNYYLSLVVLQFLIPPALVLLFLRLSKVEGVQGALRVYYYYVIDEDKINCWCACTTYDNGALVWCMVFV</sequence>
<feature type="region of interest" description="Disordered" evidence="7">
    <location>
        <begin position="19"/>
        <end position="58"/>
    </location>
</feature>
<name>A0A835LQT4_9MAGN</name>
<proteinExistence type="inferred from homology"/>
<evidence type="ECO:0000256" key="2">
    <source>
        <dbReference type="ARBA" id="ARBA00009706"/>
    </source>
</evidence>
<comment type="caution">
    <text evidence="9">The sequence shown here is derived from an EMBL/GenBank/DDBJ whole genome shotgun (WGS) entry which is preliminary data.</text>
</comment>
<dbReference type="InterPro" id="IPR019395">
    <property type="entry name" value="Transmembrane_161A/B"/>
</dbReference>
<evidence type="ECO:0000256" key="6">
    <source>
        <dbReference type="ARBA" id="ARBA00023180"/>
    </source>
</evidence>
<comment type="subcellular location">
    <subcellularLocation>
        <location evidence="1">Membrane</location>
        <topology evidence="1">Multi-pass membrane protein</topology>
    </subcellularLocation>
</comment>
<keyword evidence="5 8" id="KW-0472">Membrane</keyword>
<evidence type="ECO:0000256" key="1">
    <source>
        <dbReference type="ARBA" id="ARBA00004141"/>
    </source>
</evidence>
<evidence type="ECO:0000313" key="10">
    <source>
        <dbReference type="Proteomes" id="UP000631114"/>
    </source>
</evidence>
<evidence type="ECO:0000256" key="7">
    <source>
        <dbReference type="SAM" id="MobiDB-lite"/>
    </source>
</evidence>
<gene>
    <name evidence="9" type="ORF">IFM89_009124</name>
</gene>
<comment type="similarity">
    <text evidence="2">Belongs to the TMEM161 family.</text>
</comment>
<feature type="transmembrane region" description="Helical" evidence="8">
    <location>
        <begin position="91"/>
        <end position="111"/>
    </location>
</feature>
<evidence type="ECO:0000256" key="4">
    <source>
        <dbReference type="ARBA" id="ARBA00022989"/>
    </source>
</evidence>
<dbReference type="AlphaFoldDB" id="A0A835LQT4"/>
<protein>
    <submittedName>
        <fullName evidence="9">Uncharacterized protein</fullName>
    </submittedName>
</protein>
<feature type="compositionally biased region" description="Polar residues" evidence="7">
    <location>
        <begin position="19"/>
        <end position="34"/>
    </location>
</feature>